<dbReference type="AlphaFoldDB" id="A0A7K7BNJ2"/>
<keyword evidence="9" id="KW-0862">Zinc</keyword>
<feature type="domain" description="Integrase catalytic" evidence="11">
    <location>
        <begin position="74"/>
        <end position="169"/>
    </location>
</feature>
<evidence type="ECO:0000259" key="10">
    <source>
        <dbReference type="PROSITE" id="PS50876"/>
    </source>
</evidence>
<keyword evidence="13" id="KW-1185">Reference proteome</keyword>
<dbReference type="PANTHER" id="PTHR41694">
    <property type="entry name" value="ENDOGENOUS RETROVIRUS GROUP K MEMBER POL PROTEIN"/>
    <property type="match status" value="1"/>
</dbReference>
<keyword evidence="4" id="KW-0540">Nuclease</keyword>
<comment type="caution">
    <text evidence="12">The sequence shown here is derived from an EMBL/GenBank/DDBJ whole genome shotgun (WGS) entry which is preliminary data.</text>
</comment>
<evidence type="ECO:0000259" key="11">
    <source>
        <dbReference type="PROSITE" id="PS50994"/>
    </source>
</evidence>
<dbReference type="GO" id="GO:0016787">
    <property type="term" value="F:hydrolase activity"/>
    <property type="evidence" value="ECO:0007669"/>
    <property type="project" value="UniProtKB-KW"/>
</dbReference>
<evidence type="ECO:0000256" key="6">
    <source>
        <dbReference type="ARBA" id="ARBA00022759"/>
    </source>
</evidence>
<dbReference type="PROSITE" id="PS50994">
    <property type="entry name" value="INTEGRASE"/>
    <property type="match status" value="1"/>
</dbReference>
<dbReference type="GO" id="GO:0035613">
    <property type="term" value="F:RNA stem-loop binding"/>
    <property type="evidence" value="ECO:0007669"/>
    <property type="project" value="TreeGrafter"/>
</dbReference>
<evidence type="ECO:0000256" key="4">
    <source>
        <dbReference type="ARBA" id="ARBA00022722"/>
    </source>
</evidence>
<dbReference type="GO" id="GO:0003964">
    <property type="term" value="F:RNA-directed DNA polymerase activity"/>
    <property type="evidence" value="ECO:0007669"/>
    <property type="project" value="UniProtKB-KW"/>
</dbReference>
<evidence type="ECO:0000256" key="7">
    <source>
        <dbReference type="ARBA" id="ARBA00022801"/>
    </source>
</evidence>
<dbReference type="SUPFAM" id="SSF53098">
    <property type="entry name" value="Ribonuclease H-like"/>
    <property type="match status" value="1"/>
</dbReference>
<dbReference type="GO" id="GO:0015074">
    <property type="term" value="P:DNA integration"/>
    <property type="evidence" value="ECO:0007669"/>
    <property type="project" value="InterPro"/>
</dbReference>
<dbReference type="GO" id="GO:0004519">
    <property type="term" value="F:endonuclease activity"/>
    <property type="evidence" value="ECO:0007669"/>
    <property type="project" value="UniProtKB-KW"/>
</dbReference>
<evidence type="ECO:0000256" key="3">
    <source>
        <dbReference type="ARBA" id="ARBA00022695"/>
    </source>
</evidence>
<reference evidence="12 13" key="1">
    <citation type="submission" date="2019-09" db="EMBL/GenBank/DDBJ databases">
        <title>Bird 10,000 Genomes (B10K) Project - Family phase.</title>
        <authorList>
            <person name="Zhang G."/>
        </authorList>
    </citation>
    <scope>NUCLEOTIDE SEQUENCE [LARGE SCALE GENOMIC DNA]</scope>
    <source>
        <strain evidence="12">OUT-0022</strain>
        <tissue evidence="12">Blood</tissue>
    </source>
</reference>
<keyword evidence="9" id="KW-0863">Zinc-finger</keyword>
<keyword evidence="5" id="KW-0479">Metal-binding</keyword>
<dbReference type="EMBL" id="VZSI01000007">
    <property type="protein sequence ID" value="NWY10064.1"/>
    <property type="molecule type" value="Genomic_DNA"/>
</dbReference>
<dbReference type="InterPro" id="IPR017856">
    <property type="entry name" value="Integrase-like_N"/>
</dbReference>
<evidence type="ECO:0000256" key="5">
    <source>
        <dbReference type="ARBA" id="ARBA00022723"/>
    </source>
</evidence>
<dbReference type="GO" id="GO:0008270">
    <property type="term" value="F:zinc ion binding"/>
    <property type="evidence" value="ECO:0007669"/>
    <property type="project" value="UniProtKB-KW"/>
</dbReference>
<feature type="non-terminal residue" evidence="12">
    <location>
        <position position="169"/>
    </location>
</feature>
<evidence type="ECO:0000256" key="1">
    <source>
        <dbReference type="ARBA" id="ARBA00012493"/>
    </source>
</evidence>
<evidence type="ECO:0000256" key="2">
    <source>
        <dbReference type="ARBA" id="ARBA00022679"/>
    </source>
</evidence>
<dbReference type="PANTHER" id="PTHR41694:SF3">
    <property type="entry name" value="RNA-DIRECTED DNA POLYMERASE-RELATED"/>
    <property type="match status" value="1"/>
</dbReference>
<dbReference type="InterPro" id="IPR036397">
    <property type="entry name" value="RNaseH_sf"/>
</dbReference>
<dbReference type="Pfam" id="PF00665">
    <property type="entry name" value="rve"/>
    <property type="match status" value="1"/>
</dbReference>
<dbReference type="InterPro" id="IPR003308">
    <property type="entry name" value="Integrase_Zn-bd_dom_N"/>
</dbReference>
<feature type="non-terminal residue" evidence="12">
    <location>
        <position position="1"/>
    </location>
</feature>
<proteinExistence type="predicted"/>
<dbReference type="InterPro" id="IPR012337">
    <property type="entry name" value="RNaseH-like_sf"/>
</dbReference>
<evidence type="ECO:0000256" key="9">
    <source>
        <dbReference type="PROSITE-ProRule" id="PRU00450"/>
    </source>
</evidence>
<dbReference type="InterPro" id="IPR001584">
    <property type="entry name" value="Integrase_cat-core"/>
</dbReference>
<evidence type="ECO:0000313" key="13">
    <source>
        <dbReference type="Proteomes" id="UP000575874"/>
    </source>
</evidence>
<keyword evidence="6" id="KW-0255">Endonuclease</keyword>
<evidence type="ECO:0000256" key="8">
    <source>
        <dbReference type="ARBA" id="ARBA00022918"/>
    </source>
</evidence>
<organism evidence="12 13">
    <name type="scientific">Aphelocoma coerulescens</name>
    <name type="common">Florida scrub-jay</name>
    <name type="synonym">Corvus coerulescens</name>
    <dbReference type="NCBI Taxonomy" id="39617"/>
    <lineage>
        <taxon>Eukaryota</taxon>
        <taxon>Metazoa</taxon>
        <taxon>Chordata</taxon>
        <taxon>Craniata</taxon>
        <taxon>Vertebrata</taxon>
        <taxon>Euteleostomi</taxon>
        <taxon>Archelosauria</taxon>
        <taxon>Archosauria</taxon>
        <taxon>Dinosauria</taxon>
        <taxon>Saurischia</taxon>
        <taxon>Theropoda</taxon>
        <taxon>Coelurosauria</taxon>
        <taxon>Aves</taxon>
        <taxon>Neognathae</taxon>
        <taxon>Neoaves</taxon>
        <taxon>Telluraves</taxon>
        <taxon>Australaves</taxon>
        <taxon>Passeriformes</taxon>
        <taxon>Corvoidea</taxon>
        <taxon>Corvidae</taxon>
        <taxon>Aphelocoma</taxon>
    </lineage>
</organism>
<name>A0A7K7BNJ2_APHCE</name>
<dbReference type="Gene3D" id="1.10.10.200">
    <property type="match status" value="1"/>
</dbReference>
<dbReference type="Proteomes" id="UP000575874">
    <property type="component" value="Unassembled WGS sequence"/>
</dbReference>
<dbReference type="EC" id="2.7.7.49" evidence="1"/>
<keyword evidence="2" id="KW-0808">Transferase</keyword>
<dbReference type="SUPFAM" id="SSF46919">
    <property type="entry name" value="N-terminal Zn binding domain of HIV integrase"/>
    <property type="match status" value="1"/>
</dbReference>
<dbReference type="Pfam" id="PF02022">
    <property type="entry name" value="Integrase_Zn"/>
    <property type="match status" value="1"/>
</dbReference>
<dbReference type="PROSITE" id="PS50876">
    <property type="entry name" value="ZF_INTEGRASE"/>
    <property type="match status" value="1"/>
</dbReference>
<sequence length="169" mass="18418">SAETANIPDIFAQAKLSDAFYHQNVPALTRMFKLLKGQVRAIVATCPNCQNYQILEGHLHHYKILSMGTGANSQGLNSCQLWQSDVTPFPSFGKSKCVHVSVDMFSGAVFASAHAGVNATHTIKHFLLAFSTLGVPEQIKTDYGPAYTSGKLKDFFSQWGVKQTRGIPA</sequence>
<keyword evidence="3" id="KW-0548">Nucleotidyltransferase</keyword>
<feature type="domain" description="Integrase-type" evidence="10">
    <location>
        <begin position="9"/>
        <end position="50"/>
    </location>
</feature>
<keyword evidence="8" id="KW-0695">RNA-directed DNA polymerase</keyword>
<evidence type="ECO:0000313" key="12">
    <source>
        <dbReference type="EMBL" id="NWY10064.1"/>
    </source>
</evidence>
<keyword evidence="7" id="KW-0378">Hydrolase</keyword>
<accession>A0A7K7BNJ2</accession>
<protein>
    <recommendedName>
        <fullName evidence="1">RNA-directed DNA polymerase</fullName>
        <ecNumber evidence="1">2.7.7.49</ecNumber>
    </recommendedName>
</protein>
<dbReference type="Gene3D" id="3.30.420.10">
    <property type="entry name" value="Ribonuclease H-like superfamily/Ribonuclease H"/>
    <property type="match status" value="1"/>
</dbReference>
<gene>
    <name evidence="12" type="primary">Ervk6_0</name>
    <name evidence="12" type="ORF">APHCOE_R16167</name>
</gene>